<dbReference type="SUPFAM" id="SSF57850">
    <property type="entry name" value="RING/U-box"/>
    <property type="match status" value="1"/>
</dbReference>
<dbReference type="PROSITE" id="PS50089">
    <property type="entry name" value="ZF_RING_2"/>
    <property type="match status" value="1"/>
</dbReference>
<dbReference type="PANTHER" id="PTHR25462">
    <property type="entry name" value="BONUS, ISOFORM C-RELATED"/>
    <property type="match status" value="1"/>
</dbReference>
<organism evidence="9 10">
    <name type="scientific">Calicophoron daubneyi</name>
    <name type="common">Rumen fluke</name>
    <name type="synonym">Paramphistomum daubneyi</name>
    <dbReference type="NCBI Taxonomy" id="300641"/>
    <lineage>
        <taxon>Eukaryota</taxon>
        <taxon>Metazoa</taxon>
        <taxon>Spiralia</taxon>
        <taxon>Lophotrochozoa</taxon>
        <taxon>Platyhelminthes</taxon>
        <taxon>Trematoda</taxon>
        <taxon>Digenea</taxon>
        <taxon>Plagiorchiida</taxon>
        <taxon>Pronocephalata</taxon>
        <taxon>Paramphistomoidea</taxon>
        <taxon>Paramphistomidae</taxon>
        <taxon>Calicophoron</taxon>
    </lineage>
</organism>
<evidence type="ECO:0000256" key="3">
    <source>
        <dbReference type="ARBA" id="ARBA00022771"/>
    </source>
</evidence>
<evidence type="ECO:0000313" key="9">
    <source>
        <dbReference type="EMBL" id="CAL5137513.1"/>
    </source>
</evidence>
<feature type="region of interest" description="Disordered" evidence="6">
    <location>
        <begin position="287"/>
        <end position="310"/>
    </location>
</feature>
<keyword evidence="4" id="KW-0862">Zinc</keyword>
<dbReference type="SMART" id="SM00184">
    <property type="entry name" value="RING"/>
    <property type="match status" value="1"/>
</dbReference>
<dbReference type="PANTHER" id="PTHR25462:SF296">
    <property type="entry name" value="MEIOTIC P26, ISOFORM F"/>
    <property type="match status" value="1"/>
</dbReference>
<evidence type="ECO:0000256" key="5">
    <source>
        <dbReference type="PROSITE-ProRule" id="PRU00024"/>
    </source>
</evidence>
<dbReference type="PROSITE" id="PS50119">
    <property type="entry name" value="ZF_BBOX"/>
    <property type="match status" value="2"/>
</dbReference>
<feature type="compositionally biased region" description="Polar residues" evidence="6">
    <location>
        <begin position="292"/>
        <end position="306"/>
    </location>
</feature>
<evidence type="ECO:0000313" key="10">
    <source>
        <dbReference type="Proteomes" id="UP001497525"/>
    </source>
</evidence>
<evidence type="ECO:0000259" key="8">
    <source>
        <dbReference type="PROSITE" id="PS50119"/>
    </source>
</evidence>
<dbReference type="SUPFAM" id="SSF57845">
    <property type="entry name" value="B-box zinc-binding domain"/>
    <property type="match status" value="1"/>
</dbReference>
<feature type="domain" description="B box-type" evidence="8">
    <location>
        <begin position="205"/>
        <end position="250"/>
    </location>
</feature>
<dbReference type="InterPro" id="IPR047153">
    <property type="entry name" value="TRIM45/56/19-like"/>
</dbReference>
<evidence type="ECO:0000256" key="4">
    <source>
        <dbReference type="ARBA" id="ARBA00022833"/>
    </source>
</evidence>
<dbReference type="Pfam" id="PF01436">
    <property type="entry name" value="NHL"/>
    <property type="match status" value="1"/>
</dbReference>
<proteinExistence type="predicted"/>
<dbReference type="EMBL" id="CAXLJL010000401">
    <property type="protein sequence ID" value="CAL5137513.1"/>
    <property type="molecule type" value="Genomic_DNA"/>
</dbReference>
<name>A0AAV2TJH5_CALDB</name>
<dbReference type="Gene3D" id="3.30.160.60">
    <property type="entry name" value="Classic Zinc Finger"/>
    <property type="match status" value="1"/>
</dbReference>
<dbReference type="InterPro" id="IPR001841">
    <property type="entry name" value="Znf_RING"/>
</dbReference>
<dbReference type="CDD" id="cd05819">
    <property type="entry name" value="NHL"/>
    <property type="match status" value="1"/>
</dbReference>
<keyword evidence="2" id="KW-0677">Repeat</keyword>
<evidence type="ECO:0000256" key="1">
    <source>
        <dbReference type="ARBA" id="ARBA00022723"/>
    </source>
</evidence>
<dbReference type="AlphaFoldDB" id="A0AAV2TJH5"/>
<accession>A0AAV2TJH5</accession>
<feature type="domain" description="RING-type" evidence="7">
    <location>
        <begin position="83"/>
        <end position="128"/>
    </location>
</feature>
<evidence type="ECO:0000259" key="7">
    <source>
        <dbReference type="PROSITE" id="PS50089"/>
    </source>
</evidence>
<dbReference type="InterPro" id="IPR013083">
    <property type="entry name" value="Znf_RING/FYVE/PHD"/>
</dbReference>
<dbReference type="SUPFAM" id="SSF101898">
    <property type="entry name" value="NHL repeat"/>
    <property type="match status" value="1"/>
</dbReference>
<keyword evidence="3 5" id="KW-0863">Zinc-finger</keyword>
<dbReference type="Proteomes" id="UP001497525">
    <property type="component" value="Unassembled WGS sequence"/>
</dbReference>
<dbReference type="InterPro" id="IPR001258">
    <property type="entry name" value="NHL_repeat"/>
</dbReference>
<comment type="caution">
    <text evidence="9">The sequence shown here is derived from an EMBL/GenBank/DDBJ whole genome shotgun (WGS) entry which is preliminary data.</text>
</comment>
<evidence type="ECO:0000256" key="2">
    <source>
        <dbReference type="ARBA" id="ARBA00022737"/>
    </source>
</evidence>
<feature type="region of interest" description="Disordered" evidence="6">
    <location>
        <begin position="15"/>
        <end position="62"/>
    </location>
</feature>
<dbReference type="Gene3D" id="2.120.10.30">
    <property type="entry name" value="TolB, C-terminal domain"/>
    <property type="match status" value="1"/>
</dbReference>
<keyword evidence="1" id="KW-0479">Metal-binding</keyword>
<protein>
    <submittedName>
        <fullName evidence="9">Uncharacterized protein</fullName>
    </submittedName>
</protein>
<dbReference type="CDD" id="cd19756">
    <property type="entry name" value="Bbox2"/>
    <property type="match status" value="1"/>
</dbReference>
<dbReference type="GO" id="GO:0008270">
    <property type="term" value="F:zinc ion binding"/>
    <property type="evidence" value="ECO:0007669"/>
    <property type="project" value="UniProtKB-KW"/>
</dbReference>
<feature type="domain" description="B box-type" evidence="8">
    <location>
        <begin position="322"/>
        <end position="355"/>
    </location>
</feature>
<dbReference type="InterPro" id="IPR003649">
    <property type="entry name" value="Bbox_C"/>
</dbReference>
<gene>
    <name evidence="9" type="ORF">CDAUBV1_LOCUS11816</name>
</gene>
<dbReference type="Gene3D" id="3.30.40.10">
    <property type="entry name" value="Zinc/RING finger domain, C3HC4 (zinc finger)"/>
    <property type="match status" value="1"/>
</dbReference>
<dbReference type="SMART" id="SM00502">
    <property type="entry name" value="BBC"/>
    <property type="match status" value="1"/>
</dbReference>
<sequence length="946" mass="105302">MDSNNKHVCVARNNGVGATFSPAGVDEPNGLEDEHEIESACSPAEQKQSKGEKSDTSDGSCNSARSTIQKDLLKLLLSDFLCCSVCSNRTGDMRILPCLHAACVECIPYMWKMPEGESEHEPECRVCQAVGLEICREELQSKNDPEFVLISSKNEKEFPVDEGEIEEIQPNSTSIEKANHATEAMFIKALRNLSQLINEDVEHDCDYCRFESQYSLAEYRCVECGDNLCRPCAGAHRRTKLTRLHTLLPYGEILISTCLPRIHQAPPPQCMDHILYCSASVRSEENDEKMAMNTSSPRSTNSTQPPVSEPEIGWLSPPACAYCRECEKLLCAECCGKFSSSVGNQNHKDHTVLPLETAVQEVRTELDRYTNKLLRRRTLFKDYLSHLADYGQELTSFSLNLGKQVDGRAQELHREIDTLAEKFKKEAASEIEKELKKLSQYIHPLGPLLAQCEVAGRFSNAIIQHGRPDELLQSSKLVLQRLKSLCKAKFQQLPARLRPTFRAGEYKCCTTPTPELLLGHNDQGYLFGFLDFQRDEEKKLGLDSVNGNGENSKTEEDTCCQFGYTSTGVNTSPRQTGEARVQDWDLMGSYELYANCAQTNGADALLSSRSVQNDKKRLLTREFEFDARFTSDSRDVWPTGVAVNQSTSQIYVVDRDNSRIKVKSEIVIFREDGGFISSIGDAGAESGCLVSPFDITIAPTGTILVSDYQLEQVMMYTLDGIHRGSLSTEKLKHPRGVAHGLGLTAVVESRRHQIVLYDMRKDSKAVVRRIPTDEAIRDAAQHANSMKFALVEPYYVEFLQQGSGYIAVTDWAAPSLKLFSVSTGACVLMTGGYGKGLDQMLQPYGICFAPWTQQLLIADHVNHRIQSTQVLLSSELDEVAEKQSIGVGSYASMQHVTGCDYLGTLKPVADKVTNSVWHPMAVGVDVRRQRIIISEALGNIKVLRTL</sequence>
<reference evidence="9" key="1">
    <citation type="submission" date="2024-06" db="EMBL/GenBank/DDBJ databases">
        <authorList>
            <person name="Liu X."/>
            <person name="Lenzi L."/>
            <person name="Haldenby T S."/>
            <person name="Uol C."/>
        </authorList>
    </citation>
    <scope>NUCLEOTIDE SEQUENCE</scope>
</reference>
<evidence type="ECO:0000256" key="6">
    <source>
        <dbReference type="SAM" id="MobiDB-lite"/>
    </source>
</evidence>
<dbReference type="InterPro" id="IPR000315">
    <property type="entry name" value="Znf_B-box"/>
</dbReference>
<feature type="compositionally biased region" description="Basic and acidic residues" evidence="6">
    <location>
        <begin position="47"/>
        <end position="56"/>
    </location>
</feature>
<dbReference type="InterPro" id="IPR011042">
    <property type="entry name" value="6-blade_b-propeller_TolB-like"/>
</dbReference>